<proteinExistence type="predicted"/>
<evidence type="ECO:0000313" key="1">
    <source>
        <dbReference type="EMBL" id="KFD47964.1"/>
    </source>
</evidence>
<name>A0A085LSL8_9BILA</name>
<organism evidence="1 3">
    <name type="scientific">Trichuris suis</name>
    <name type="common">pig whipworm</name>
    <dbReference type="NCBI Taxonomy" id="68888"/>
    <lineage>
        <taxon>Eukaryota</taxon>
        <taxon>Metazoa</taxon>
        <taxon>Ecdysozoa</taxon>
        <taxon>Nematoda</taxon>
        <taxon>Enoplea</taxon>
        <taxon>Dorylaimia</taxon>
        <taxon>Trichinellida</taxon>
        <taxon>Trichuridae</taxon>
        <taxon>Trichuris</taxon>
    </lineage>
</organism>
<evidence type="ECO:0000313" key="2">
    <source>
        <dbReference type="EMBL" id="KFD65730.1"/>
    </source>
</evidence>
<gene>
    <name evidence="1" type="ORF">M513_11141</name>
    <name evidence="2" type="ORF">M514_11141</name>
</gene>
<dbReference type="AlphaFoldDB" id="A0A085LSL8"/>
<sequence length="105" mass="12706">MPLGKCRSGAEVQYALPRFTCPRFAVHRNMQHSVCVHSKPMEPWQTEKHQAYHKLYEERIFPPMFWNYAWVNWMPKTQGWWAGNRKLQLTTSLPYGSFYRPIPWY</sequence>
<dbReference type="EMBL" id="KL363308">
    <property type="protein sequence ID" value="KFD47964.1"/>
    <property type="molecule type" value="Genomic_DNA"/>
</dbReference>
<evidence type="ECO:0000313" key="3">
    <source>
        <dbReference type="Proteomes" id="UP000030764"/>
    </source>
</evidence>
<protein>
    <submittedName>
        <fullName evidence="1">Uncharacterized protein</fullName>
    </submittedName>
</protein>
<dbReference type="Proteomes" id="UP000030764">
    <property type="component" value="Unassembled WGS sequence"/>
</dbReference>
<reference evidence="1 3" key="1">
    <citation type="journal article" date="2014" name="Nat. Genet.">
        <title>Genome and transcriptome of the porcine whipworm Trichuris suis.</title>
        <authorList>
            <person name="Jex A.R."/>
            <person name="Nejsum P."/>
            <person name="Schwarz E.M."/>
            <person name="Hu L."/>
            <person name="Young N.D."/>
            <person name="Hall R.S."/>
            <person name="Korhonen P.K."/>
            <person name="Liao S."/>
            <person name="Thamsborg S."/>
            <person name="Xia J."/>
            <person name="Xu P."/>
            <person name="Wang S."/>
            <person name="Scheerlinck J.P."/>
            <person name="Hofmann A."/>
            <person name="Sternberg P.W."/>
            <person name="Wang J."/>
            <person name="Gasser R.B."/>
        </authorList>
    </citation>
    <scope>NUCLEOTIDE SEQUENCE [LARGE SCALE GENOMIC DNA]</scope>
    <source>
        <strain evidence="2">DCEP-RM93F</strain>
        <strain evidence="1">DCEP-RM93M</strain>
    </source>
</reference>
<accession>A0A085LSL8</accession>
<dbReference type="Proteomes" id="UP000030758">
    <property type="component" value="Unassembled WGS sequence"/>
</dbReference>
<dbReference type="EMBL" id="KL367533">
    <property type="protein sequence ID" value="KFD65730.1"/>
    <property type="molecule type" value="Genomic_DNA"/>
</dbReference>
<keyword evidence="3" id="KW-1185">Reference proteome</keyword>